<sequence length="147" mass="16241">MIAALAIPPPIVALKDYDAGEPPRKLDLDGLTPFEKNFYVESPSVVAMSEMEVEEYRQKREIMVEGRDVPKPVKSFANVGFPGCKCCSVIQELLPVLPGISARVLPELIFVGTFVGLQELLFIFVGIFNVTTLFNCVYTCIADLDII</sequence>
<accession>A0A5D2MJ79</accession>
<organism evidence="1 2">
    <name type="scientific">Gossypium tomentosum</name>
    <name type="common">Hawaiian cotton</name>
    <name type="synonym">Gossypium sandvicense</name>
    <dbReference type="NCBI Taxonomy" id="34277"/>
    <lineage>
        <taxon>Eukaryota</taxon>
        <taxon>Viridiplantae</taxon>
        <taxon>Streptophyta</taxon>
        <taxon>Embryophyta</taxon>
        <taxon>Tracheophyta</taxon>
        <taxon>Spermatophyta</taxon>
        <taxon>Magnoliopsida</taxon>
        <taxon>eudicotyledons</taxon>
        <taxon>Gunneridae</taxon>
        <taxon>Pentapetalae</taxon>
        <taxon>rosids</taxon>
        <taxon>malvids</taxon>
        <taxon>Malvales</taxon>
        <taxon>Malvaceae</taxon>
        <taxon>Malvoideae</taxon>
        <taxon>Gossypium</taxon>
    </lineage>
</organism>
<protein>
    <submittedName>
        <fullName evidence="1">Uncharacterized protein</fullName>
    </submittedName>
</protein>
<reference evidence="1 2" key="1">
    <citation type="submission" date="2019-07" db="EMBL/GenBank/DDBJ databases">
        <title>WGS assembly of Gossypium tomentosum.</title>
        <authorList>
            <person name="Chen Z.J."/>
            <person name="Sreedasyam A."/>
            <person name="Ando A."/>
            <person name="Song Q."/>
            <person name="De L."/>
            <person name="Hulse-Kemp A."/>
            <person name="Ding M."/>
            <person name="Ye W."/>
            <person name="Kirkbride R."/>
            <person name="Jenkins J."/>
            <person name="Plott C."/>
            <person name="Lovell J."/>
            <person name="Lin Y.-M."/>
            <person name="Vaughn R."/>
            <person name="Liu B."/>
            <person name="Li W."/>
            <person name="Simpson S."/>
            <person name="Scheffler B."/>
            <person name="Saski C."/>
            <person name="Grover C."/>
            <person name="Hu G."/>
            <person name="Conover J."/>
            <person name="Carlson J."/>
            <person name="Shu S."/>
            <person name="Boston L."/>
            <person name="Williams M."/>
            <person name="Peterson D."/>
            <person name="Mcgee K."/>
            <person name="Jones D."/>
            <person name="Wendel J."/>
            <person name="Stelly D."/>
            <person name="Grimwood J."/>
            <person name="Schmutz J."/>
        </authorList>
    </citation>
    <scope>NUCLEOTIDE SEQUENCE [LARGE SCALE GENOMIC DNA]</scope>
    <source>
        <strain evidence="1">7179.01</strain>
    </source>
</reference>
<evidence type="ECO:0000313" key="1">
    <source>
        <dbReference type="EMBL" id="TYH91486.1"/>
    </source>
</evidence>
<dbReference type="Proteomes" id="UP000322667">
    <property type="component" value="Chromosome A13"/>
</dbReference>
<keyword evidence="2" id="KW-1185">Reference proteome</keyword>
<proteinExistence type="predicted"/>
<name>A0A5D2MJ79_GOSTO</name>
<gene>
    <name evidence="1" type="ORF">ES332_A13G119200v1</name>
</gene>
<dbReference type="EMBL" id="CM017622">
    <property type="protein sequence ID" value="TYH91486.1"/>
    <property type="molecule type" value="Genomic_DNA"/>
</dbReference>
<evidence type="ECO:0000313" key="2">
    <source>
        <dbReference type="Proteomes" id="UP000322667"/>
    </source>
</evidence>
<dbReference type="AlphaFoldDB" id="A0A5D2MJ79"/>